<protein>
    <recommendedName>
        <fullName evidence="1">3'-5' exonuclease domain-containing protein</fullName>
    </recommendedName>
</protein>
<dbReference type="SUPFAM" id="SSF53098">
    <property type="entry name" value="Ribonuclease H-like"/>
    <property type="match status" value="1"/>
</dbReference>
<proteinExistence type="predicted"/>
<sequence>MPDIAYIGPHDYNEEQLIERLRNEQPSVIAIDTETISLKDRTLIGVGLALNPREAVYFPVLPDRSKYLYLAWRLMMGQGVKVFFNALYDLYALTEYRADSDMERGSTEQIASL</sequence>
<evidence type="ECO:0000259" key="1">
    <source>
        <dbReference type="Pfam" id="PF01612"/>
    </source>
</evidence>
<name>A0A0F9MS94_9ZZZZ</name>
<organism evidence="2">
    <name type="scientific">marine sediment metagenome</name>
    <dbReference type="NCBI Taxonomy" id="412755"/>
    <lineage>
        <taxon>unclassified sequences</taxon>
        <taxon>metagenomes</taxon>
        <taxon>ecological metagenomes</taxon>
    </lineage>
</organism>
<evidence type="ECO:0000313" key="2">
    <source>
        <dbReference type="EMBL" id="KKM79525.1"/>
    </source>
</evidence>
<dbReference type="InterPro" id="IPR002562">
    <property type="entry name" value="3'-5'_exonuclease_dom"/>
</dbReference>
<dbReference type="GO" id="GO:0003676">
    <property type="term" value="F:nucleic acid binding"/>
    <property type="evidence" value="ECO:0007669"/>
    <property type="project" value="InterPro"/>
</dbReference>
<dbReference type="InterPro" id="IPR036397">
    <property type="entry name" value="RNaseH_sf"/>
</dbReference>
<feature type="non-terminal residue" evidence="2">
    <location>
        <position position="113"/>
    </location>
</feature>
<reference evidence="2" key="1">
    <citation type="journal article" date="2015" name="Nature">
        <title>Complex archaea that bridge the gap between prokaryotes and eukaryotes.</title>
        <authorList>
            <person name="Spang A."/>
            <person name="Saw J.H."/>
            <person name="Jorgensen S.L."/>
            <person name="Zaremba-Niedzwiedzka K."/>
            <person name="Martijn J."/>
            <person name="Lind A.E."/>
            <person name="van Eijk R."/>
            <person name="Schleper C."/>
            <person name="Guy L."/>
            <person name="Ettema T.J."/>
        </authorList>
    </citation>
    <scope>NUCLEOTIDE SEQUENCE</scope>
</reference>
<dbReference type="EMBL" id="LAZR01008322">
    <property type="protein sequence ID" value="KKM79525.1"/>
    <property type="molecule type" value="Genomic_DNA"/>
</dbReference>
<accession>A0A0F9MS94</accession>
<dbReference type="AlphaFoldDB" id="A0A0F9MS94"/>
<feature type="domain" description="3'-5' exonuclease" evidence="1">
    <location>
        <begin position="14"/>
        <end position="95"/>
    </location>
</feature>
<dbReference type="Pfam" id="PF01612">
    <property type="entry name" value="DNA_pol_A_exo1"/>
    <property type="match status" value="1"/>
</dbReference>
<dbReference type="GO" id="GO:0006139">
    <property type="term" value="P:nucleobase-containing compound metabolic process"/>
    <property type="evidence" value="ECO:0007669"/>
    <property type="project" value="InterPro"/>
</dbReference>
<dbReference type="InterPro" id="IPR012337">
    <property type="entry name" value="RNaseH-like_sf"/>
</dbReference>
<dbReference type="Gene3D" id="3.30.420.10">
    <property type="entry name" value="Ribonuclease H-like superfamily/Ribonuclease H"/>
    <property type="match status" value="1"/>
</dbReference>
<gene>
    <name evidence="2" type="ORF">LCGC14_1349150</name>
</gene>
<dbReference type="GO" id="GO:0008408">
    <property type="term" value="F:3'-5' exonuclease activity"/>
    <property type="evidence" value="ECO:0007669"/>
    <property type="project" value="InterPro"/>
</dbReference>
<comment type="caution">
    <text evidence="2">The sequence shown here is derived from an EMBL/GenBank/DDBJ whole genome shotgun (WGS) entry which is preliminary data.</text>
</comment>